<organism evidence="1">
    <name type="scientific">Rhizobium leguminosarum</name>
    <dbReference type="NCBI Taxonomy" id="384"/>
    <lineage>
        <taxon>Bacteria</taxon>
        <taxon>Pseudomonadati</taxon>
        <taxon>Pseudomonadota</taxon>
        <taxon>Alphaproteobacteria</taxon>
        <taxon>Hyphomicrobiales</taxon>
        <taxon>Rhizobiaceae</taxon>
        <taxon>Rhizobium/Agrobacterium group</taxon>
        <taxon>Rhizobium</taxon>
    </lineage>
</organism>
<accession>A0A179BQV4</accession>
<dbReference type="EMBL" id="LWBS01000247">
    <property type="protein sequence ID" value="OAP93809.1"/>
    <property type="molecule type" value="Genomic_DNA"/>
</dbReference>
<gene>
    <name evidence="1" type="ORF">A4U53_39850</name>
</gene>
<name>A0A179BQV4_RHILE</name>
<dbReference type="AlphaFoldDB" id="A0A179BQV4"/>
<comment type="caution">
    <text evidence="1">The sequence shown here is derived from an EMBL/GenBank/DDBJ whole genome shotgun (WGS) entry which is preliminary data.</text>
</comment>
<reference evidence="1" key="1">
    <citation type="submission" date="2016-04" db="EMBL/GenBank/DDBJ databases">
        <title>Fast-growing isolate from the root nodules of Vavilovia formosa.</title>
        <authorList>
            <person name="Kimeklis A."/>
            <person name="Safronova V."/>
            <person name="Belimov A."/>
            <person name="Andronov E."/>
        </authorList>
    </citation>
    <scope>NUCLEOTIDE SEQUENCE [LARGE SCALE GENOMIC DNA]</scope>
    <source>
        <strain evidence="1">Vaf-46</strain>
    </source>
</reference>
<evidence type="ECO:0000313" key="1">
    <source>
        <dbReference type="EMBL" id="OAP93809.1"/>
    </source>
</evidence>
<proteinExistence type="predicted"/>
<sequence>MTPQHLVVNGDRSYAGRGLEERNNLGVADVPKGVGAPPVAPRLGLRWKTRILLDPVSRRTA</sequence>
<protein>
    <submittedName>
        <fullName evidence="1">Uncharacterized protein</fullName>
    </submittedName>
</protein>